<dbReference type="InterPro" id="IPR015943">
    <property type="entry name" value="WD40/YVTN_repeat-like_dom_sf"/>
</dbReference>
<name>A0ABM1BP56_LIMPO</name>
<feature type="repeat" description="WD" evidence="5">
    <location>
        <begin position="208"/>
        <end position="249"/>
    </location>
</feature>
<comment type="subcellular location">
    <subcellularLocation>
        <location evidence="1">Nucleus</location>
    </subcellularLocation>
</comment>
<dbReference type="PROSITE" id="PS50082">
    <property type="entry name" value="WD_REPEATS_2"/>
    <property type="match status" value="5"/>
</dbReference>
<dbReference type="CDD" id="cd00200">
    <property type="entry name" value="WD40"/>
    <property type="match status" value="1"/>
</dbReference>
<feature type="region of interest" description="Disordered" evidence="6">
    <location>
        <begin position="1"/>
        <end position="91"/>
    </location>
</feature>
<evidence type="ECO:0000313" key="7">
    <source>
        <dbReference type="Proteomes" id="UP000694941"/>
    </source>
</evidence>
<keyword evidence="7" id="KW-1185">Reference proteome</keyword>
<dbReference type="PANTHER" id="PTHR19865:SF0">
    <property type="entry name" value="U3 SMALL NUCLEOLAR RNA-INTERACTING PROTEIN 2"/>
    <property type="match status" value="1"/>
</dbReference>
<dbReference type="PRINTS" id="PR00320">
    <property type="entry name" value="GPROTEINBRPT"/>
</dbReference>
<dbReference type="PANTHER" id="PTHR19865">
    <property type="entry name" value="U3 SMALL NUCLEOLAR RNA INTERACTING PROTEIN 2"/>
    <property type="match status" value="1"/>
</dbReference>
<dbReference type="Gene3D" id="2.130.10.10">
    <property type="entry name" value="YVTN repeat-like/Quinoprotein amine dehydrogenase"/>
    <property type="match status" value="1"/>
</dbReference>
<feature type="repeat" description="WD" evidence="5">
    <location>
        <begin position="250"/>
        <end position="291"/>
    </location>
</feature>
<dbReference type="RefSeq" id="XP_013785953.2">
    <property type="nucleotide sequence ID" value="XM_013930499.2"/>
</dbReference>
<feature type="repeat" description="WD" evidence="5">
    <location>
        <begin position="292"/>
        <end position="333"/>
    </location>
</feature>
<feature type="compositionally biased region" description="Acidic residues" evidence="6">
    <location>
        <begin position="57"/>
        <end position="69"/>
    </location>
</feature>
<organism evidence="7 8">
    <name type="scientific">Limulus polyphemus</name>
    <name type="common">Atlantic horseshoe crab</name>
    <dbReference type="NCBI Taxonomy" id="6850"/>
    <lineage>
        <taxon>Eukaryota</taxon>
        <taxon>Metazoa</taxon>
        <taxon>Ecdysozoa</taxon>
        <taxon>Arthropoda</taxon>
        <taxon>Chelicerata</taxon>
        <taxon>Merostomata</taxon>
        <taxon>Xiphosura</taxon>
        <taxon>Limulidae</taxon>
        <taxon>Limulus</taxon>
    </lineage>
</organism>
<sequence>MSKFFIRETKSKQNARTGGKYRGNQKLIKLKGKKRKKENEDISLNSIKKGGKKVALDVEDIPSDDEESELECKKKDAATSSEDDEETEQEKRLRLAKKYLEEIEKEEQDRGETEEIDKDVISHRLKQDALEQAGVLQRKVADKLETINLDDLRVLRGHQLPVTCLVISPDSQHVYTGSKDCSLIKWNIITGKKVKVISGGRKGTDDRHVGHTAHVLCLAISSDTKFLASGCQNKIIHIWNPETMELIHTFKGHRDAVSGLTFRKGSHQLFSGSRDRSVKVWNLDEMAYVETLFGHQDGITAIDSLTRERAITSGGRDSTIRIWKIVEESQLVFQGHSASVDCVQLINEQHFVSGTDDGTLSLWGVLKKKPLTSVQVAHGHATDNQLPFWICSVASLQNTDIVASGSHDGEVRIWKCEEDFRNLTLLCTVPIVSCFYNPLSLIHYTCVILI</sequence>
<dbReference type="InterPro" id="IPR019775">
    <property type="entry name" value="WD40_repeat_CS"/>
</dbReference>
<reference evidence="8" key="1">
    <citation type="submission" date="2025-08" db="UniProtKB">
        <authorList>
            <consortium name="RefSeq"/>
        </authorList>
    </citation>
    <scope>IDENTIFICATION</scope>
    <source>
        <tissue evidence="8">Muscle</tissue>
    </source>
</reference>
<keyword evidence="4" id="KW-0539">Nucleus</keyword>
<dbReference type="GeneID" id="106469980"/>
<evidence type="ECO:0000256" key="6">
    <source>
        <dbReference type="SAM" id="MobiDB-lite"/>
    </source>
</evidence>
<dbReference type="PROSITE" id="PS50294">
    <property type="entry name" value="WD_REPEATS_REGION"/>
    <property type="match status" value="5"/>
</dbReference>
<protein>
    <submittedName>
        <fullName evidence="8">U3 small nucleolar RNA-interacting protein 2-like</fullName>
    </submittedName>
</protein>
<dbReference type="SUPFAM" id="SSF50978">
    <property type="entry name" value="WD40 repeat-like"/>
    <property type="match status" value="1"/>
</dbReference>
<evidence type="ECO:0000256" key="5">
    <source>
        <dbReference type="PROSITE-ProRule" id="PRU00221"/>
    </source>
</evidence>
<dbReference type="PROSITE" id="PS00678">
    <property type="entry name" value="WD_REPEATS_1"/>
    <property type="match status" value="1"/>
</dbReference>
<dbReference type="InterPro" id="IPR039241">
    <property type="entry name" value="Rrp9-like"/>
</dbReference>
<evidence type="ECO:0000256" key="2">
    <source>
        <dbReference type="ARBA" id="ARBA00022574"/>
    </source>
</evidence>
<evidence type="ECO:0000313" key="8">
    <source>
        <dbReference type="RefSeq" id="XP_013785953.2"/>
    </source>
</evidence>
<dbReference type="Pfam" id="PF00400">
    <property type="entry name" value="WD40"/>
    <property type="match status" value="6"/>
</dbReference>
<accession>A0ABM1BP56</accession>
<evidence type="ECO:0000256" key="4">
    <source>
        <dbReference type="ARBA" id="ARBA00023242"/>
    </source>
</evidence>
<dbReference type="SMART" id="SM00320">
    <property type="entry name" value="WD40"/>
    <property type="match status" value="6"/>
</dbReference>
<dbReference type="InterPro" id="IPR020472">
    <property type="entry name" value="WD40_PAC1"/>
</dbReference>
<evidence type="ECO:0000256" key="3">
    <source>
        <dbReference type="ARBA" id="ARBA00022737"/>
    </source>
</evidence>
<keyword evidence="3" id="KW-0677">Repeat</keyword>
<dbReference type="InterPro" id="IPR036322">
    <property type="entry name" value="WD40_repeat_dom_sf"/>
</dbReference>
<feature type="repeat" description="WD" evidence="5">
    <location>
        <begin position="333"/>
        <end position="373"/>
    </location>
</feature>
<dbReference type="Proteomes" id="UP000694941">
    <property type="component" value="Unplaced"/>
</dbReference>
<keyword evidence="2 5" id="KW-0853">WD repeat</keyword>
<feature type="repeat" description="WD" evidence="5">
    <location>
        <begin position="155"/>
        <end position="196"/>
    </location>
</feature>
<gene>
    <name evidence="8" type="primary">LOC106469980</name>
</gene>
<proteinExistence type="predicted"/>
<evidence type="ECO:0000256" key="1">
    <source>
        <dbReference type="ARBA" id="ARBA00004123"/>
    </source>
</evidence>
<feature type="compositionally biased region" description="Basic and acidic residues" evidence="6">
    <location>
        <begin position="1"/>
        <end position="11"/>
    </location>
</feature>
<dbReference type="InterPro" id="IPR001680">
    <property type="entry name" value="WD40_rpt"/>
</dbReference>